<dbReference type="STRING" id="201973.SAMN04488025_13822"/>
<dbReference type="GO" id="GO:0005886">
    <property type="term" value="C:plasma membrane"/>
    <property type="evidence" value="ECO:0007669"/>
    <property type="project" value="UniProtKB-SubCell"/>
</dbReference>
<organism evidence="15 16">
    <name type="scientific">Planifilum fulgidum</name>
    <dbReference type="NCBI Taxonomy" id="201973"/>
    <lineage>
        <taxon>Bacteria</taxon>
        <taxon>Bacillati</taxon>
        <taxon>Bacillota</taxon>
        <taxon>Bacilli</taxon>
        <taxon>Bacillales</taxon>
        <taxon>Thermoactinomycetaceae</taxon>
        <taxon>Planifilum</taxon>
    </lineage>
</organism>
<dbReference type="EMBL" id="FOOK01000038">
    <property type="protein sequence ID" value="SFG48397.1"/>
    <property type="molecule type" value="Genomic_DNA"/>
</dbReference>
<evidence type="ECO:0000256" key="14">
    <source>
        <dbReference type="SAM" id="Phobius"/>
    </source>
</evidence>
<evidence type="ECO:0000313" key="15">
    <source>
        <dbReference type="EMBL" id="SFG48397.1"/>
    </source>
</evidence>
<comment type="similarity">
    <text evidence="11">Belongs to the UlaA family.</text>
</comment>
<keyword evidence="3" id="KW-0813">Transport</keyword>
<evidence type="ECO:0000256" key="9">
    <source>
        <dbReference type="ARBA" id="ARBA00023136"/>
    </source>
</evidence>
<name>A0A1I2SBT1_9BACL</name>
<comment type="subunit">
    <text evidence="2">Homodimer.</text>
</comment>
<gene>
    <name evidence="15" type="ORF">SAMN04488025_13822</name>
</gene>
<dbReference type="InterPro" id="IPR004703">
    <property type="entry name" value="PTS_sugar-sp_permease"/>
</dbReference>
<comment type="function">
    <text evidence="10">The phosphoenolpyruvate-dependent sugar phosphotransferase system (sugar PTS), a major carbohydrate active transport system, catalyzes the phosphorylation of incoming sugar substrates concomitantly with their translocation across the cell membrane. The enzyme II UlaABC PTS system is involved in ascorbate transport.</text>
</comment>
<feature type="transmembrane region" description="Helical" evidence="14">
    <location>
        <begin position="12"/>
        <end position="34"/>
    </location>
</feature>
<evidence type="ECO:0000256" key="6">
    <source>
        <dbReference type="ARBA" id="ARBA00022683"/>
    </source>
</evidence>
<dbReference type="InterPro" id="IPR051562">
    <property type="entry name" value="Ascorbate-PTS_EIIC"/>
</dbReference>
<dbReference type="PANTHER" id="PTHR33843:SF4">
    <property type="entry name" value="ASCORBATE-SPECIFIC PTS SYSTEM EIIC COMPONENT"/>
    <property type="match status" value="1"/>
</dbReference>
<evidence type="ECO:0000256" key="13">
    <source>
        <dbReference type="ARBA" id="ARBA00042859"/>
    </source>
</evidence>
<keyword evidence="4" id="KW-1003">Cell membrane</keyword>
<keyword evidence="8 14" id="KW-1133">Transmembrane helix</keyword>
<evidence type="ECO:0000256" key="5">
    <source>
        <dbReference type="ARBA" id="ARBA00022597"/>
    </source>
</evidence>
<evidence type="ECO:0000256" key="8">
    <source>
        <dbReference type="ARBA" id="ARBA00022989"/>
    </source>
</evidence>
<evidence type="ECO:0000256" key="7">
    <source>
        <dbReference type="ARBA" id="ARBA00022692"/>
    </source>
</evidence>
<evidence type="ECO:0000256" key="2">
    <source>
        <dbReference type="ARBA" id="ARBA00011738"/>
    </source>
</evidence>
<evidence type="ECO:0000256" key="10">
    <source>
        <dbReference type="ARBA" id="ARBA00037387"/>
    </source>
</evidence>
<proteinExistence type="inferred from homology"/>
<keyword evidence="7 14" id="KW-0812">Transmembrane</keyword>
<comment type="subcellular location">
    <subcellularLocation>
        <location evidence="1">Cell membrane</location>
        <topology evidence="1">Multi-pass membrane protein</topology>
    </subcellularLocation>
</comment>
<dbReference type="Pfam" id="PF03611">
    <property type="entry name" value="EIIC-GAT"/>
    <property type="match status" value="1"/>
</dbReference>
<dbReference type="Proteomes" id="UP000198661">
    <property type="component" value="Unassembled WGS sequence"/>
</dbReference>
<evidence type="ECO:0000313" key="16">
    <source>
        <dbReference type="Proteomes" id="UP000198661"/>
    </source>
</evidence>
<evidence type="ECO:0000256" key="4">
    <source>
        <dbReference type="ARBA" id="ARBA00022475"/>
    </source>
</evidence>
<evidence type="ECO:0000256" key="3">
    <source>
        <dbReference type="ARBA" id="ARBA00022448"/>
    </source>
</evidence>
<sequence length="64" mass="6689">MFGNATGGRRGAVLGAFVNGLLISFLSALLLPVLGDIVFENTTFGDADFSVVGINIGYLAQRLK</sequence>
<dbReference type="GO" id="GO:0009401">
    <property type="term" value="P:phosphoenolpyruvate-dependent sugar phosphotransferase system"/>
    <property type="evidence" value="ECO:0007669"/>
    <property type="project" value="UniProtKB-KW"/>
</dbReference>
<evidence type="ECO:0000256" key="11">
    <source>
        <dbReference type="ARBA" id="ARBA00038218"/>
    </source>
</evidence>
<keyword evidence="9 14" id="KW-0472">Membrane</keyword>
<keyword evidence="6" id="KW-0598">Phosphotransferase system</keyword>
<evidence type="ECO:0000256" key="12">
    <source>
        <dbReference type="ARBA" id="ARBA00039702"/>
    </source>
</evidence>
<dbReference type="AlphaFoldDB" id="A0A1I2SBT1"/>
<accession>A0A1I2SBT1</accession>
<keyword evidence="16" id="KW-1185">Reference proteome</keyword>
<evidence type="ECO:0000256" key="1">
    <source>
        <dbReference type="ARBA" id="ARBA00004651"/>
    </source>
</evidence>
<reference evidence="15 16" key="1">
    <citation type="submission" date="2016-10" db="EMBL/GenBank/DDBJ databases">
        <authorList>
            <person name="de Groot N.N."/>
        </authorList>
    </citation>
    <scope>NUCLEOTIDE SEQUENCE [LARGE SCALE GENOMIC DNA]</scope>
    <source>
        <strain evidence="15 16">DSM 44945</strain>
    </source>
</reference>
<keyword evidence="5" id="KW-0762">Sugar transport</keyword>
<dbReference type="PANTHER" id="PTHR33843">
    <property type="entry name" value="ASCORBATE-SPECIFIC PTS SYSTEM EIIC COMPONENT"/>
    <property type="match status" value="1"/>
</dbReference>
<protein>
    <recommendedName>
        <fullName evidence="12">Ascorbate-specific PTS system EIIC component</fullName>
    </recommendedName>
    <alternativeName>
        <fullName evidence="13">Ascorbate-specific permease IIC component UlaA</fullName>
    </alternativeName>
</protein>